<name>A0A9J6FN88_HAELO</name>
<dbReference type="PANTHER" id="PTHR44170">
    <property type="entry name" value="PROTEIN SIDEKICK"/>
    <property type="match status" value="1"/>
</dbReference>
<dbReference type="AlphaFoldDB" id="A0A9J6FN88"/>
<keyword evidence="3" id="KW-0732">Signal</keyword>
<dbReference type="Proteomes" id="UP000821853">
    <property type="component" value="Chromosome 10"/>
</dbReference>
<comment type="caution">
    <text evidence="5">The sequence shown here is derived from an EMBL/GenBank/DDBJ whole genome shotgun (WGS) entry which is preliminary data.</text>
</comment>
<dbReference type="EMBL" id="JABSTR010000002">
    <property type="protein sequence ID" value="KAH9364501.1"/>
    <property type="molecule type" value="Genomic_DNA"/>
</dbReference>
<dbReference type="Gene3D" id="2.60.40.10">
    <property type="entry name" value="Immunoglobulins"/>
    <property type="match status" value="4"/>
</dbReference>
<dbReference type="FunFam" id="2.60.40.10:FF:000078">
    <property type="entry name" value="Neuronal cell adhesion molecule"/>
    <property type="match status" value="1"/>
</dbReference>
<dbReference type="SMART" id="SM00408">
    <property type="entry name" value="IGc2"/>
    <property type="match status" value="4"/>
</dbReference>
<feature type="domain" description="Ig-like" evidence="4">
    <location>
        <begin position="127"/>
        <end position="204"/>
    </location>
</feature>
<proteinExistence type="predicted"/>
<evidence type="ECO:0000259" key="4">
    <source>
        <dbReference type="PROSITE" id="PS50835"/>
    </source>
</evidence>
<feature type="signal peptide" evidence="3">
    <location>
        <begin position="1"/>
        <end position="15"/>
    </location>
</feature>
<dbReference type="InterPro" id="IPR003598">
    <property type="entry name" value="Ig_sub2"/>
</dbReference>
<gene>
    <name evidence="5" type="ORF">HPB48_018691</name>
</gene>
<evidence type="ECO:0000256" key="2">
    <source>
        <dbReference type="ARBA" id="ARBA00023157"/>
    </source>
</evidence>
<dbReference type="InterPro" id="IPR036179">
    <property type="entry name" value="Ig-like_dom_sf"/>
</dbReference>
<feature type="domain" description="Ig-like" evidence="4">
    <location>
        <begin position="235"/>
        <end position="324"/>
    </location>
</feature>
<dbReference type="GO" id="GO:0016020">
    <property type="term" value="C:membrane"/>
    <property type="evidence" value="ECO:0007669"/>
    <property type="project" value="UniProtKB-SubCell"/>
</dbReference>
<accession>A0A9J6FN88</accession>
<dbReference type="InterPro" id="IPR003599">
    <property type="entry name" value="Ig_sub"/>
</dbReference>
<dbReference type="FunFam" id="2.60.40.10:FF:001718">
    <property type="entry name" value="Neuroglian, isoform D"/>
    <property type="match status" value="1"/>
</dbReference>
<dbReference type="Pfam" id="PF13927">
    <property type="entry name" value="Ig_3"/>
    <property type="match status" value="1"/>
</dbReference>
<evidence type="ECO:0000313" key="5">
    <source>
        <dbReference type="EMBL" id="KAH9364501.1"/>
    </source>
</evidence>
<organism evidence="5 6">
    <name type="scientific">Haemaphysalis longicornis</name>
    <name type="common">Bush tick</name>
    <dbReference type="NCBI Taxonomy" id="44386"/>
    <lineage>
        <taxon>Eukaryota</taxon>
        <taxon>Metazoa</taxon>
        <taxon>Ecdysozoa</taxon>
        <taxon>Arthropoda</taxon>
        <taxon>Chelicerata</taxon>
        <taxon>Arachnida</taxon>
        <taxon>Acari</taxon>
        <taxon>Parasitiformes</taxon>
        <taxon>Ixodida</taxon>
        <taxon>Ixodoidea</taxon>
        <taxon>Ixodidae</taxon>
        <taxon>Haemaphysalinae</taxon>
        <taxon>Haemaphysalis</taxon>
    </lineage>
</organism>
<dbReference type="InterPro" id="IPR013098">
    <property type="entry name" value="Ig_I-set"/>
</dbReference>
<evidence type="ECO:0000313" key="6">
    <source>
        <dbReference type="Proteomes" id="UP000821853"/>
    </source>
</evidence>
<dbReference type="InterPro" id="IPR007110">
    <property type="entry name" value="Ig-like_dom"/>
</dbReference>
<dbReference type="GO" id="GO:0098609">
    <property type="term" value="P:cell-cell adhesion"/>
    <property type="evidence" value="ECO:0007669"/>
    <property type="project" value="TreeGrafter"/>
</dbReference>
<evidence type="ECO:0000256" key="1">
    <source>
        <dbReference type="ARBA" id="ARBA00022737"/>
    </source>
</evidence>
<dbReference type="OMA" id="ASEDYAY"/>
<keyword evidence="1" id="KW-0677">Repeat</keyword>
<dbReference type="PROSITE" id="PS50835">
    <property type="entry name" value="IG_LIKE"/>
    <property type="match status" value="4"/>
</dbReference>
<sequence length="417" mass="46394">MAVPMVLLLLQVTAAVSVTPPTIVKQPPDKVFFHVPSSLDDVRRPVRLECEAEGDPEPEYKWIKDNEEFDYASQNGRISRQPGRGTLVFTAPVDGDEGVYQCHASNELGTSLSNVVQLRKAHLANFPEEDRKDVYAKEGEPLSLHCDPPSGYPHPNVTWLVQTHDGATRRINSSHITADPVGGLHFSRAELGDAIDGGVYACSVISAFLNEHRIGNKIRLHVAPMLNAETLHVAPVMQYLSPENIVALQGTELELYCIYGGEPLPLPTWSRGRIHKMSPRFSIGNNDKTLVIKPVELEDDDTYECRVDNGVGDAQRHIMRVKVEAAPSWRNAPNNTDAAAGEMVMLKCSADGIPPPNVEWFVNGVPIEKADPNTRWRVLRDMLIFEKVEKSDIAVYQCNASNRHGFVFRDFYLNVRG</sequence>
<evidence type="ECO:0000256" key="3">
    <source>
        <dbReference type="SAM" id="SignalP"/>
    </source>
</evidence>
<protein>
    <recommendedName>
        <fullName evidence="4">Ig-like domain-containing protein</fullName>
    </recommendedName>
</protein>
<dbReference type="VEuPathDB" id="VectorBase:HLOH_052050"/>
<dbReference type="InterPro" id="IPR013783">
    <property type="entry name" value="Ig-like_fold"/>
</dbReference>
<keyword evidence="6" id="KW-1185">Reference proteome</keyword>
<dbReference type="SUPFAM" id="SSF48726">
    <property type="entry name" value="Immunoglobulin"/>
    <property type="match status" value="4"/>
</dbReference>
<keyword evidence="2" id="KW-1015">Disulfide bond</keyword>
<dbReference type="SMART" id="SM00409">
    <property type="entry name" value="IG"/>
    <property type="match status" value="4"/>
</dbReference>
<dbReference type="PANTHER" id="PTHR44170:SF6">
    <property type="entry name" value="CONTACTIN"/>
    <property type="match status" value="1"/>
</dbReference>
<feature type="domain" description="Ig-like" evidence="4">
    <location>
        <begin position="327"/>
        <end position="414"/>
    </location>
</feature>
<dbReference type="OrthoDB" id="6244967at2759"/>
<feature type="chain" id="PRO_5039889039" description="Ig-like domain-containing protein" evidence="3">
    <location>
        <begin position="16"/>
        <end position="417"/>
    </location>
</feature>
<dbReference type="Pfam" id="PF07679">
    <property type="entry name" value="I-set"/>
    <property type="match status" value="2"/>
</dbReference>
<reference evidence="5 6" key="1">
    <citation type="journal article" date="2020" name="Cell">
        <title>Large-Scale Comparative Analyses of Tick Genomes Elucidate Their Genetic Diversity and Vector Capacities.</title>
        <authorList>
            <consortium name="Tick Genome and Microbiome Consortium (TIGMIC)"/>
            <person name="Jia N."/>
            <person name="Wang J."/>
            <person name="Shi W."/>
            <person name="Du L."/>
            <person name="Sun Y."/>
            <person name="Zhan W."/>
            <person name="Jiang J.F."/>
            <person name="Wang Q."/>
            <person name="Zhang B."/>
            <person name="Ji P."/>
            <person name="Bell-Sakyi L."/>
            <person name="Cui X.M."/>
            <person name="Yuan T.T."/>
            <person name="Jiang B.G."/>
            <person name="Yang W.F."/>
            <person name="Lam T.T."/>
            <person name="Chang Q.C."/>
            <person name="Ding S.J."/>
            <person name="Wang X.J."/>
            <person name="Zhu J.G."/>
            <person name="Ruan X.D."/>
            <person name="Zhao L."/>
            <person name="Wei J.T."/>
            <person name="Ye R.Z."/>
            <person name="Que T.C."/>
            <person name="Du C.H."/>
            <person name="Zhou Y.H."/>
            <person name="Cheng J.X."/>
            <person name="Dai P.F."/>
            <person name="Guo W.B."/>
            <person name="Han X.H."/>
            <person name="Huang E.J."/>
            <person name="Li L.F."/>
            <person name="Wei W."/>
            <person name="Gao Y.C."/>
            <person name="Liu J.Z."/>
            <person name="Shao H.Z."/>
            <person name="Wang X."/>
            <person name="Wang C.C."/>
            <person name="Yang T.C."/>
            <person name="Huo Q.B."/>
            <person name="Li W."/>
            <person name="Chen H.Y."/>
            <person name="Chen S.E."/>
            <person name="Zhou L.G."/>
            <person name="Ni X.B."/>
            <person name="Tian J.H."/>
            <person name="Sheng Y."/>
            <person name="Liu T."/>
            <person name="Pan Y.S."/>
            <person name="Xia L.Y."/>
            <person name="Li J."/>
            <person name="Zhao F."/>
            <person name="Cao W.C."/>
        </authorList>
    </citation>
    <scope>NUCLEOTIDE SEQUENCE [LARGE SCALE GENOMIC DNA]</scope>
    <source>
        <strain evidence="5">HaeL-2018</strain>
    </source>
</reference>
<feature type="domain" description="Ig-like" evidence="4">
    <location>
        <begin position="21"/>
        <end position="113"/>
    </location>
</feature>